<keyword evidence="3" id="KW-0418">Kinase</keyword>
<dbReference type="InterPro" id="IPR036397">
    <property type="entry name" value="RNaseH_sf"/>
</dbReference>
<dbReference type="EMBL" id="QZWG01000014">
    <property type="protein sequence ID" value="RZB68842.1"/>
    <property type="molecule type" value="Genomic_DNA"/>
</dbReference>
<dbReference type="InterPro" id="IPR004147">
    <property type="entry name" value="ABC1_dom"/>
</dbReference>
<reference evidence="3 4" key="1">
    <citation type="submission" date="2018-09" db="EMBL/GenBank/DDBJ databases">
        <title>A high-quality reference genome of wild soybean provides a powerful tool to mine soybean genomes.</title>
        <authorList>
            <person name="Xie M."/>
            <person name="Chung C.Y.L."/>
            <person name="Li M.-W."/>
            <person name="Wong F.-L."/>
            <person name="Chan T.-F."/>
            <person name="Lam H.-M."/>
        </authorList>
    </citation>
    <scope>NUCLEOTIDE SEQUENCE [LARGE SCALE GENOMIC DNA]</scope>
    <source>
        <strain evidence="4">cv. W05</strain>
        <tissue evidence="3">Hypocotyl of etiolated seedlings</tissue>
    </source>
</reference>
<sequence>MHEAATVHGSVTKSWNKQSKPEASSKPPLLPTLPKTISKTQDIPKTKQQASKTLTPAYMSDRRAKGLCYFCDEPFTPEHGLTHKTLQLHVMEVDELQEGAEEEVLLENSMGSNSIDPQISVHALTGIANFHTMRVTGYYQKKPLHVLIDSGSTHNFLDIEAAKRLGCKSNAFDSLRVVVADGTQLNVSAVVRGFQWTIQQTKFTSDMLLIPLGCCDLVLGVEWLVSLGDIGHDIVAVDALSRVEPVACQALAVHQKCSVCQKCKYETKASPGLLQPLPIPDLIWQHITMDFIEGMPSSFDSITSDRDSIFLNQFWQNLMAFQGVQVQLSTAYHPQTDDQTEIVNRCLETYLMCMCADSPSQWSKWLPVAEWWYNTTFHGSIRATPYEVVYGQPPPVNLPYLAEASKTELVDRSLLRREEMLKLIKFHMKRAQDRMKQLADKHRSERQFSVGDMVYVKLHPYRKISVAARSNVKLSPKFYGPFQLKKHVGEAVTSLSLLSLVEGDPLFKEPEAILDRMTVKRRGRAVTKVLVKWKHSLPEDTTWEFFFDLKQSLPARMGWGDIYKRRVRVFTMAVIIYLDYKSVQQREKWTSKSRQASLWEKAHERNAKRVLNLIIEMEGLWVKLGQYMSTRADVLPAAYIRLLKQLQDSLPPRPLEEVYGTIQKELGKSMDELFADFVNKPLATASIAQVHRATLLNGHEVVVKVQHDGIKTIILEDLKNAKSIVDWIAWAEPQYNFNPMIDEWCKEAPKELDFNHEAENTRTVAKNLGCRNQYDGNMRANRVDVLIPDVIQSTEKVLVLEYMDGIRLNDLESLEAYGVDKQKLVEEITRAYAHQIYIDGFFNGDPHPGNFLVSKESPHRPILLDFGLTKKLSSTIKQALAKMFLASAEFRKGISSNACSTPMLHLKWSHLLDILILLVQNEVESRVLFHEWNTIFLPPKISPLRSTPNTPFYFAFKPTPLPSRMTDGTKVLPPYRFCRALSNLIQIPPSSIF</sequence>
<gene>
    <name evidence="3" type="ORF">D0Y65_038567</name>
</gene>
<feature type="region of interest" description="Disordered" evidence="1">
    <location>
        <begin position="1"/>
        <end position="51"/>
    </location>
</feature>
<dbReference type="SUPFAM" id="SSF54160">
    <property type="entry name" value="Chromo domain-like"/>
    <property type="match status" value="1"/>
</dbReference>
<dbReference type="PANTHER" id="PTHR43173:SF3">
    <property type="entry name" value="ABC1 FAMILY PROTEIN"/>
    <property type="match status" value="1"/>
</dbReference>
<dbReference type="Gene3D" id="3.30.420.10">
    <property type="entry name" value="Ribonuclease H-like superfamily/Ribonuclease H"/>
    <property type="match status" value="1"/>
</dbReference>
<dbReference type="InterPro" id="IPR011009">
    <property type="entry name" value="Kinase-like_dom_sf"/>
</dbReference>
<dbReference type="CDD" id="cd05121">
    <property type="entry name" value="ABC1_ADCK3-like"/>
    <property type="match status" value="1"/>
</dbReference>
<dbReference type="GO" id="GO:0003676">
    <property type="term" value="F:nucleic acid binding"/>
    <property type="evidence" value="ECO:0007669"/>
    <property type="project" value="InterPro"/>
</dbReference>
<dbReference type="PANTHER" id="PTHR43173">
    <property type="entry name" value="ABC1 FAMILY PROTEIN"/>
    <property type="match status" value="1"/>
</dbReference>
<feature type="domain" description="Integrase catalytic" evidence="2">
    <location>
        <begin position="301"/>
        <end position="393"/>
    </location>
</feature>
<dbReference type="InterPro" id="IPR051130">
    <property type="entry name" value="Mito_struct-func_regulator"/>
</dbReference>
<dbReference type="Proteomes" id="UP000289340">
    <property type="component" value="Chromosome 14"/>
</dbReference>
<dbReference type="SUPFAM" id="SSF56112">
    <property type="entry name" value="Protein kinase-like (PK-like)"/>
    <property type="match status" value="1"/>
</dbReference>
<dbReference type="SUPFAM" id="SSF50630">
    <property type="entry name" value="Acid proteases"/>
    <property type="match status" value="1"/>
</dbReference>
<feature type="compositionally biased region" description="Low complexity" evidence="1">
    <location>
        <begin position="24"/>
        <end position="40"/>
    </location>
</feature>
<dbReference type="InterPro" id="IPR016197">
    <property type="entry name" value="Chromo-like_dom_sf"/>
</dbReference>
<dbReference type="Gene3D" id="2.40.70.10">
    <property type="entry name" value="Acid Proteases"/>
    <property type="match status" value="1"/>
</dbReference>
<dbReference type="InterPro" id="IPR001584">
    <property type="entry name" value="Integrase_cat-core"/>
</dbReference>
<dbReference type="GO" id="GO:0005794">
    <property type="term" value="C:Golgi apparatus"/>
    <property type="evidence" value="ECO:0007669"/>
    <property type="project" value="TreeGrafter"/>
</dbReference>
<dbReference type="Pfam" id="PF03109">
    <property type="entry name" value="ABC1"/>
    <property type="match status" value="1"/>
</dbReference>
<dbReference type="Pfam" id="PF08284">
    <property type="entry name" value="RVP_2"/>
    <property type="match status" value="1"/>
</dbReference>
<evidence type="ECO:0000259" key="2">
    <source>
        <dbReference type="PROSITE" id="PS50994"/>
    </source>
</evidence>
<dbReference type="InterPro" id="IPR021109">
    <property type="entry name" value="Peptidase_aspartic_dom_sf"/>
</dbReference>
<feature type="compositionally biased region" description="Polar residues" evidence="1">
    <location>
        <begin position="9"/>
        <end position="22"/>
    </location>
</feature>
<comment type="caution">
    <text evidence="3">The sequence shown here is derived from an EMBL/GenBank/DDBJ whole genome shotgun (WGS) entry which is preliminary data.</text>
</comment>
<dbReference type="GO" id="GO:0005783">
    <property type="term" value="C:endoplasmic reticulum"/>
    <property type="evidence" value="ECO:0007669"/>
    <property type="project" value="TreeGrafter"/>
</dbReference>
<protein>
    <submittedName>
        <fullName evidence="3">Protein ACTIVITY OF BC1 COMPLEX KINASE 8, chloroplastic</fullName>
    </submittedName>
</protein>
<name>A0A445H5W2_GLYSO</name>
<proteinExistence type="predicted"/>
<keyword evidence="3" id="KW-0808">Transferase</keyword>
<dbReference type="CDD" id="cd00303">
    <property type="entry name" value="retropepsin_like"/>
    <property type="match status" value="1"/>
</dbReference>
<dbReference type="PROSITE" id="PS50994">
    <property type="entry name" value="INTEGRASE"/>
    <property type="match status" value="1"/>
</dbReference>
<accession>A0A445H5W2</accession>
<keyword evidence="4" id="KW-1185">Reference proteome</keyword>
<dbReference type="AlphaFoldDB" id="A0A445H5W2"/>
<evidence type="ECO:0000313" key="4">
    <source>
        <dbReference type="Proteomes" id="UP000289340"/>
    </source>
</evidence>
<dbReference type="InterPro" id="IPR012337">
    <property type="entry name" value="RNaseH-like_sf"/>
</dbReference>
<dbReference type="GO" id="GO:0016301">
    <property type="term" value="F:kinase activity"/>
    <property type="evidence" value="ECO:0007669"/>
    <property type="project" value="UniProtKB-KW"/>
</dbReference>
<evidence type="ECO:0000313" key="3">
    <source>
        <dbReference type="EMBL" id="RZB68842.1"/>
    </source>
</evidence>
<dbReference type="SUPFAM" id="SSF53098">
    <property type="entry name" value="Ribonuclease H-like"/>
    <property type="match status" value="1"/>
</dbReference>
<organism evidence="3 4">
    <name type="scientific">Glycine soja</name>
    <name type="common">Wild soybean</name>
    <dbReference type="NCBI Taxonomy" id="3848"/>
    <lineage>
        <taxon>Eukaryota</taxon>
        <taxon>Viridiplantae</taxon>
        <taxon>Streptophyta</taxon>
        <taxon>Embryophyta</taxon>
        <taxon>Tracheophyta</taxon>
        <taxon>Spermatophyta</taxon>
        <taxon>Magnoliopsida</taxon>
        <taxon>eudicotyledons</taxon>
        <taxon>Gunneridae</taxon>
        <taxon>Pentapetalae</taxon>
        <taxon>rosids</taxon>
        <taxon>fabids</taxon>
        <taxon>Fabales</taxon>
        <taxon>Fabaceae</taxon>
        <taxon>Papilionoideae</taxon>
        <taxon>50 kb inversion clade</taxon>
        <taxon>NPAAA clade</taxon>
        <taxon>indigoferoid/millettioid clade</taxon>
        <taxon>Phaseoleae</taxon>
        <taxon>Glycine</taxon>
        <taxon>Glycine subgen. Soja</taxon>
    </lineage>
</organism>
<dbReference type="GO" id="GO:0015074">
    <property type="term" value="P:DNA integration"/>
    <property type="evidence" value="ECO:0007669"/>
    <property type="project" value="InterPro"/>
</dbReference>
<evidence type="ECO:0000256" key="1">
    <source>
        <dbReference type="SAM" id="MobiDB-lite"/>
    </source>
</evidence>
<feature type="compositionally biased region" description="Polar residues" evidence="1">
    <location>
        <begin position="41"/>
        <end position="51"/>
    </location>
</feature>